<feature type="compositionally biased region" description="Acidic residues" evidence="5">
    <location>
        <begin position="704"/>
        <end position="713"/>
    </location>
</feature>
<feature type="compositionally biased region" description="Basic residues" evidence="5">
    <location>
        <begin position="1092"/>
        <end position="1112"/>
    </location>
</feature>
<dbReference type="InterPro" id="IPR017907">
    <property type="entry name" value="Znf_RING_CS"/>
</dbReference>
<keyword evidence="9" id="KW-1185">Reference proteome</keyword>
<feature type="compositionally biased region" description="Basic and acidic residues" evidence="5">
    <location>
        <begin position="910"/>
        <end position="977"/>
    </location>
</feature>
<dbReference type="InterPro" id="IPR047157">
    <property type="entry name" value="PHRF1/Atg35"/>
</dbReference>
<feature type="compositionally biased region" description="Basic and acidic residues" evidence="5">
    <location>
        <begin position="546"/>
        <end position="556"/>
    </location>
</feature>
<sequence length="1980" mass="223994">MKMDMFADDSNSSVAEDKNQNTEITENVETAKSKEPQDTEKSVEERDEEGLGQVSMSGLDDENQDNEKHEEENTNMAEKNDENANKEENNVNEDISMSENDGNVNKEVENDGNVNKEEVENGEHINIEEKINENESYNVEENNERESIKTEEQECTNVDEDNELNEGERNVEEKQEKEFDIEEEEGEEDDDSEGDEEDDDGEEIEEGDDDDGDEETDDDDEDDDDEEDDDETEEEDEDEITEETAALAESDEDAEGCENCPICLCKLKYQDIGTPESCDHCFCLECIQEWAKITVEDKKMDEETEEEESPTYCEICGDCNREDRLLLCDGCDSGYHCECLDPPLDTIPVEEWFCPECAELNRPDQRAAEVVDDDDEIRFIITENDTLTSTLRPRRMIARTRVSERVRANLEQMRLQRSRKFTRPEIVDSGDDEEQSEPEASSSSVSRPSTTRRTPKKTTGRKYKRKSTKRKITKRKSTKSTKRRTVKKGTTTRKRKGGKRKRRRKAKKVVKKEKAVPVVSVKSRLAKSLGLSKPPTGRTIPLQKTPGEKSTDVKRTDFGVTPLSILGHKDELIAFQDEEPTTSDSTVQTKPTVCNSRYSKSSLQSRFPLVKPRTKKFSAVVKPAVSDAASSSSPLDILGSIMQDQTKLHLASEKITINRDGSLTEKESQSKKEKTKVESDSKVNKKELSYNQSTINSSDLYAGIDDDDADDDNQDKSDNVVKPVASDINKEDNSYPTELFEDKWTLGVTLSDKEDNSVTRMKSKVTDVTKSNHGDRSKEAGSNYSTSVKSNVMDDCKFLDLEISHRSSRRSSSESKESGEITQEQETVSVKNSQERKSYKKSPTKSESKFYKESYVKNDSSSSKKEKYDHDITSKDSDKNDDESGPERSVFKKKGKINISINFRDNSALSKDEESADGDHDNYDTRKSDHGEKSRSHKSSHESQKKKSSKSEHRKSSSHTSRDKDYNYSEDNSHDTVDVDFENYDAGKIPVSEFPKIPKKKKQDVDDDVVEVIVIDDSDVQRSDYDSRGSSEKKRKDKRDEDYDDRWRKGERDRSKYKDDHRTDYYRKEKEESSRKDREGHHRSRERDRDDHRHKHKKDRHRERSRSHSRERKNRERSRSRERGRRSRSRERIARSRSRERKRHSRSRSKERTSRKHRSEKNKDRSYRSKSPSHREEDIFKTKSPRKDRIEKDNLLYHSMKQKKQLEKADKHVVEEDKNSDDVILVQEKDDNSKNQGDHLEMNETDSVEKLNRDNKTNSETSEVSKIEVVTGAKRPSENSGNTKEFKKFKVDKSDSLIVVKDKDVMDGNVDFTEKIMDSLREAETRDCANIEVVVGMLDNNNKDKVKTNVSGGITQLSEEYDPACPTDDALGQTPTPPPQDLGLLPPPPMADNLGAPVNFPAHILEEGHRLSPLPGQGILGEGGPFLVPSGERPALLQQPQNMGPLPLRFRMLPPGFRPGLPHQQQMIMNHPMFMNRQPQFGGFAQLPPGHHLQRFGIQVSGPTEVIPLQNRFTVPPSTIPGQPGAIPRLNGPGGLQMHPNDLTGQPGGMPPPHAGGLHIHPGGIPGQSGPLNGAEFEHLPPDPNGPPPHFPPHLLQHPSELPMGDPRFTMPLGQPNPLLQHLNPLEPPEHGGPPPASLPDGISTNLVPISLSASIPNISSSLPNISSSVAPINSSQTEVSPALHQIQQITKLLNTQHQLALLSKDKEESEIHSGISQENWDSKKENSPPMKSGRNKSGEKNVFKVPFPPNLSQSNQKSKSNSDNGVLKNKDVDMETTEVIDMDMSSPLDEGNIEIADSPEFDNIIFGYKRESSSKKDSDSKNVKKDTSDGSSDRKNKENISKVRFKDDKSVHSSSSSVNKSKSGDNKVKSSKEKTSSKEKDNRKSHRERKHRHEHRSHKRQPTASEKKFDEIMNDFSSQDEIPSSAVELTNKEKVCHSKSGDINPVKIKSLVEAYVEKFIRNSRKKESPGALKSNVLLI</sequence>
<evidence type="ECO:0000313" key="8">
    <source>
        <dbReference type="EMBL" id="KAJ8298795.1"/>
    </source>
</evidence>
<feature type="compositionally biased region" description="Basic and acidic residues" evidence="5">
    <location>
        <begin position="1809"/>
        <end position="1852"/>
    </location>
</feature>
<feature type="region of interest" description="Disordered" evidence="5">
    <location>
        <begin position="1"/>
        <end position="252"/>
    </location>
</feature>
<feature type="region of interest" description="Disordered" evidence="5">
    <location>
        <begin position="751"/>
        <end position="789"/>
    </location>
</feature>
<feature type="compositionally biased region" description="Basic and acidic residues" evidence="5">
    <location>
        <begin position="1863"/>
        <end position="1883"/>
    </location>
</feature>
<feature type="compositionally biased region" description="Basic residues" evidence="5">
    <location>
        <begin position="453"/>
        <end position="511"/>
    </location>
</feature>
<feature type="compositionally biased region" description="Low complexity" evidence="5">
    <location>
        <begin position="1753"/>
        <end position="1763"/>
    </location>
</feature>
<feature type="compositionally biased region" description="Low complexity" evidence="5">
    <location>
        <begin position="440"/>
        <end position="452"/>
    </location>
</feature>
<dbReference type="EMBL" id="JARBDR010000921">
    <property type="protein sequence ID" value="KAJ8298795.1"/>
    <property type="molecule type" value="Genomic_DNA"/>
</dbReference>
<evidence type="ECO:0000313" key="9">
    <source>
        <dbReference type="Proteomes" id="UP001217089"/>
    </source>
</evidence>
<feature type="region of interest" description="Disordered" evidence="5">
    <location>
        <begin position="1516"/>
        <end position="1602"/>
    </location>
</feature>
<comment type="caution">
    <text evidence="8">The sequence shown here is derived from an EMBL/GenBank/DDBJ whole genome shotgun (WGS) entry which is preliminary data.</text>
</comment>
<evidence type="ECO:0000256" key="5">
    <source>
        <dbReference type="SAM" id="MobiDB-lite"/>
    </source>
</evidence>
<feature type="compositionally biased region" description="Polar residues" evidence="5">
    <location>
        <begin position="780"/>
        <end position="789"/>
    </location>
</feature>
<feature type="compositionally biased region" description="Basic residues" evidence="5">
    <location>
        <begin position="1122"/>
        <end position="1160"/>
    </location>
</feature>
<feature type="compositionally biased region" description="Basic and acidic residues" evidence="5">
    <location>
        <begin position="802"/>
        <end position="819"/>
    </location>
</feature>
<keyword evidence="1" id="KW-0479">Metal-binding</keyword>
<feature type="domain" description="PHD-type" evidence="6">
    <location>
        <begin position="310"/>
        <end position="360"/>
    </location>
</feature>
<feature type="compositionally biased region" description="Low complexity" evidence="5">
    <location>
        <begin position="1853"/>
        <end position="1862"/>
    </location>
</feature>
<feature type="non-terminal residue" evidence="8">
    <location>
        <position position="1980"/>
    </location>
</feature>
<dbReference type="InterPro" id="IPR011011">
    <property type="entry name" value="Znf_FYVE_PHD"/>
</dbReference>
<keyword evidence="3" id="KW-0862">Zinc</keyword>
<dbReference type="PROSITE" id="PS50089">
    <property type="entry name" value="ZF_RING_2"/>
    <property type="match status" value="1"/>
</dbReference>
<gene>
    <name evidence="8" type="ORF">KUTeg_022855</name>
</gene>
<feature type="compositionally biased region" description="Basic residues" evidence="5">
    <location>
        <begin position="1884"/>
        <end position="1902"/>
    </location>
</feature>
<feature type="compositionally biased region" description="Pro residues" evidence="5">
    <location>
        <begin position="1582"/>
        <end position="1592"/>
    </location>
</feature>
<feature type="compositionally biased region" description="Acidic residues" evidence="5">
    <location>
        <begin position="179"/>
        <end position="242"/>
    </location>
</feature>
<feature type="compositionally biased region" description="Basic and acidic residues" evidence="5">
    <location>
        <begin position="29"/>
        <end position="44"/>
    </location>
</feature>
<keyword evidence="2 4" id="KW-0863">Zinc-finger</keyword>
<feature type="domain" description="RING-type" evidence="7">
    <location>
        <begin position="260"/>
        <end position="316"/>
    </location>
</feature>
<dbReference type="Gene3D" id="3.30.40.10">
    <property type="entry name" value="Zinc/RING finger domain, C3HC4 (zinc finger)"/>
    <property type="match status" value="2"/>
</dbReference>
<dbReference type="CDD" id="cd15536">
    <property type="entry name" value="PHD_PHRF1"/>
    <property type="match status" value="1"/>
</dbReference>
<proteinExistence type="predicted"/>
<evidence type="ECO:0008006" key="10">
    <source>
        <dbReference type="Google" id="ProtNLM"/>
    </source>
</evidence>
<dbReference type="InterPro" id="IPR019787">
    <property type="entry name" value="Znf_PHD-finger"/>
</dbReference>
<dbReference type="PROSITE" id="PS50016">
    <property type="entry name" value="ZF_PHD_2"/>
    <property type="match status" value="1"/>
</dbReference>
<dbReference type="InterPro" id="IPR013083">
    <property type="entry name" value="Znf_RING/FYVE/PHD"/>
</dbReference>
<dbReference type="InterPro" id="IPR001841">
    <property type="entry name" value="Znf_RING"/>
</dbReference>
<feature type="compositionally biased region" description="Acidic residues" evidence="5">
    <location>
        <begin position="1005"/>
        <end position="1018"/>
    </location>
</feature>
<feature type="compositionally biased region" description="Basic and acidic residues" evidence="5">
    <location>
        <begin position="1204"/>
        <end position="1257"/>
    </location>
</feature>
<accession>A0ABQ9E5S2</accession>
<feature type="compositionally biased region" description="Basic and acidic residues" evidence="5">
    <location>
        <begin position="142"/>
        <end position="152"/>
    </location>
</feature>
<evidence type="ECO:0000256" key="3">
    <source>
        <dbReference type="ARBA" id="ARBA00022833"/>
    </source>
</evidence>
<dbReference type="PANTHER" id="PTHR12618">
    <property type="entry name" value="PHD AND RING FINGER DOMAIN-CONTAINING PROTEIN 1"/>
    <property type="match status" value="1"/>
</dbReference>
<evidence type="ECO:0000256" key="4">
    <source>
        <dbReference type="PROSITE-ProRule" id="PRU00175"/>
    </source>
</evidence>
<feature type="compositionally biased region" description="Acidic residues" evidence="5">
    <location>
        <begin position="153"/>
        <end position="165"/>
    </location>
</feature>
<feature type="compositionally biased region" description="Polar residues" evidence="5">
    <location>
        <begin position="899"/>
        <end position="909"/>
    </location>
</feature>
<feature type="region of interest" description="Disordered" evidence="5">
    <location>
        <begin position="417"/>
        <end position="515"/>
    </location>
</feature>
<dbReference type="SUPFAM" id="SSF57850">
    <property type="entry name" value="RING/U-box"/>
    <property type="match status" value="1"/>
</dbReference>
<reference evidence="8 9" key="1">
    <citation type="submission" date="2022-12" db="EMBL/GenBank/DDBJ databases">
        <title>Chromosome-level genome of Tegillarca granosa.</title>
        <authorList>
            <person name="Kim J."/>
        </authorList>
    </citation>
    <scope>NUCLEOTIDE SEQUENCE [LARGE SCALE GENOMIC DNA]</scope>
    <source>
        <strain evidence="8">Teg-2019</strain>
        <tissue evidence="8">Adductor muscle</tissue>
    </source>
</reference>
<dbReference type="SMART" id="SM00249">
    <property type="entry name" value="PHD"/>
    <property type="match status" value="1"/>
</dbReference>
<evidence type="ECO:0000256" key="1">
    <source>
        <dbReference type="ARBA" id="ARBA00022723"/>
    </source>
</evidence>
<feature type="compositionally biased region" description="Acidic residues" evidence="5">
    <location>
        <begin position="428"/>
        <end position="437"/>
    </location>
</feature>
<feature type="compositionally biased region" description="Basic and acidic residues" evidence="5">
    <location>
        <begin position="1019"/>
        <end position="1091"/>
    </location>
</feature>
<dbReference type="Proteomes" id="UP001217089">
    <property type="component" value="Unassembled WGS sequence"/>
</dbReference>
<feature type="compositionally biased region" description="Polar residues" evidence="5">
    <location>
        <begin position="689"/>
        <end position="699"/>
    </location>
</feature>
<feature type="region of interest" description="Disordered" evidence="5">
    <location>
        <begin position="527"/>
        <end position="556"/>
    </location>
</feature>
<feature type="region of interest" description="Disordered" evidence="5">
    <location>
        <begin position="652"/>
        <end position="736"/>
    </location>
</feature>
<protein>
    <recommendedName>
        <fullName evidence="10">PHD and RING finger domain-containing protein 1</fullName>
    </recommendedName>
</protein>
<dbReference type="InterPro" id="IPR001965">
    <property type="entry name" value="Znf_PHD"/>
</dbReference>
<feature type="compositionally biased region" description="Polar residues" evidence="5">
    <location>
        <begin position="820"/>
        <end position="832"/>
    </location>
</feature>
<dbReference type="SUPFAM" id="SSF57903">
    <property type="entry name" value="FYVE/PHD zinc finger"/>
    <property type="match status" value="1"/>
</dbReference>
<feature type="compositionally biased region" description="Basic and acidic residues" evidence="5">
    <location>
        <begin position="104"/>
        <end position="133"/>
    </location>
</feature>
<dbReference type="PANTHER" id="PTHR12618:SF20">
    <property type="entry name" value="PHD AND RING FINGER DOMAIN-CONTAINING PROTEIN 1"/>
    <property type="match status" value="1"/>
</dbReference>
<evidence type="ECO:0000256" key="2">
    <source>
        <dbReference type="ARBA" id="ARBA00022771"/>
    </source>
</evidence>
<feature type="region of interest" description="Disordered" evidence="5">
    <location>
        <begin position="1704"/>
        <end position="1909"/>
    </location>
</feature>
<feature type="compositionally biased region" description="Basic and acidic residues" evidence="5">
    <location>
        <begin position="1161"/>
        <end position="1195"/>
    </location>
</feature>
<feature type="compositionally biased region" description="Basic and acidic residues" evidence="5">
    <location>
        <begin position="764"/>
        <end position="779"/>
    </location>
</feature>
<feature type="compositionally biased region" description="Basic and acidic residues" evidence="5">
    <location>
        <begin position="662"/>
        <end position="688"/>
    </location>
</feature>
<dbReference type="Pfam" id="PF00628">
    <property type="entry name" value="PHD"/>
    <property type="match status" value="1"/>
</dbReference>
<feature type="compositionally biased region" description="Basic and acidic residues" evidence="5">
    <location>
        <begin position="65"/>
        <end position="89"/>
    </location>
</feature>
<organism evidence="8 9">
    <name type="scientific">Tegillarca granosa</name>
    <name type="common">Malaysian cockle</name>
    <name type="synonym">Anadara granosa</name>
    <dbReference type="NCBI Taxonomy" id="220873"/>
    <lineage>
        <taxon>Eukaryota</taxon>
        <taxon>Metazoa</taxon>
        <taxon>Spiralia</taxon>
        <taxon>Lophotrochozoa</taxon>
        <taxon>Mollusca</taxon>
        <taxon>Bivalvia</taxon>
        <taxon>Autobranchia</taxon>
        <taxon>Pteriomorphia</taxon>
        <taxon>Arcoida</taxon>
        <taxon>Arcoidea</taxon>
        <taxon>Arcidae</taxon>
        <taxon>Tegillarca</taxon>
    </lineage>
</organism>
<feature type="compositionally biased region" description="Basic and acidic residues" evidence="5">
    <location>
        <begin position="844"/>
        <end position="878"/>
    </location>
</feature>
<evidence type="ECO:0000259" key="7">
    <source>
        <dbReference type="PROSITE" id="PS50089"/>
    </source>
</evidence>
<name>A0ABQ9E5S2_TEGGR</name>
<dbReference type="PROSITE" id="PS00518">
    <property type="entry name" value="ZF_RING_1"/>
    <property type="match status" value="1"/>
</dbReference>
<evidence type="ECO:0000259" key="6">
    <source>
        <dbReference type="PROSITE" id="PS50016"/>
    </source>
</evidence>
<feature type="region of interest" description="Disordered" evidence="5">
    <location>
        <begin position="802"/>
        <end position="1265"/>
    </location>
</feature>
<feature type="compositionally biased region" description="Basic and acidic residues" evidence="5">
    <location>
        <begin position="166"/>
        <end position="178"/>
    </location>
</feature>